<keyword evidence="5" id="KW-1185">Reference proteome</keyword>
<sequence length="272" mass="31491">MDMTTSSITHNLSGLNFDHSSQLENSMRSSYNKLADIYNEIWDQPYDEEVIQLLEKFILRYLPQNAHILDLCCGTGNLIKPLIEKGYQVTGTDISESMLNYARSKVPDTQLILSDARFLNIPPTFHGVISLGSLNHFLSLEDLKKVFQNVFDSLLENGIFGFNIAMETMYSSEKWIDQVMTDVKDELIWIWKKKYDSETKLCTKTITILELIDQQWQRSDKILLSTVYKTEEIQATLEEVGFSKIKIYDLEKELNDTNKLGSYVFICHKNKK</sequence>
<dbReference type="AlphaFoldDB" id="B7KLZ7"/>
<keyword evidence="1 4" id="KW-0489">Methyltransferase</keyword>
<dbReference type="GO" id="GO:0032259">
    <property type="term" value="P:methylation"/>
    <property type="evidence" value="ECO:0007669"/>
    <property type="project" value="UniProtKB-KW"/>
</dbReference>
<dbReference type="KEGG" id="cyc:PCC7424_5754"/>
<feature type="domain" description="Methyltransferase" evidence="3">
    <location>
        <begin position="68"/>
        <end position="158"/>
    </location>
</feature>
<dbReference type="Gene3D" id="2.20.25.110">
    <property type="entry name" value="S-adenosyl-L-methionine-dependent methyltransferases"/>
    <property type="match status" value="1"/>
</dbReference>
<protein>
    <submittedName>
        <fullName evidence="4">Methyltransferase type 12</fullName>
    </submittedName>
</protein>
<dbReference type="PANTHER" id="PTHR43861">
    <property type="entry name" value="TRANS-ACONITATE 2-METHYLTRANSFERASE-RELATED"/>
    <property type="match status" value="1"/>
</dbReference>
<evidence type="ECO:0000256" key="1">
    <source>
        <dbReference type="ARBA" id="ARBA00022603"/>
    </source>
</evidence>
<reference evidence="5" key="1">
    <citation type="journal article" date="2011" name="MBio">
        <title>Novel metabolic attributes of the genus Cyanothece, comprising a group of unicellular nitrogen-fixing Cyanobacteria.</title>
        <authorList>
            <person name="Bandyopadhyay A."/>
            <person name="Elvitigala T."/>
            <person name="Welsh E."/>
            <person name="Stockel J."/>
            <person name="Liberton M."/>
            <person name="Min H."/>
            <person name="Sherman L.A."/>
            <person name="Pakrasi H.B."/>
        </authorList>
    </citation>
    <scope>NUCLEOTIDE SEQUENCE [LARGE SCALE GENOMIC DNA]</scope>
    <source>
        <strain evidence="5">PCC 7424</strain>
        <plasmid evidence="5">pP742401</plasmid>
    </source>
</reference>
<name>B7KLZ7_GLOC7</name>
<evidence type="ECO:0000259" key="3">
    <source>
        <dbReference type="Pfam" id="PF13649"/>
    </source>
</evidence>
<dbReference type="eggNOG" id="COG2226">
    <property type="taxonomic scope" value="Bacteria"/>
</dbReference>
<dbReference type="OrthoDB" id="9804312at2"/>
<proteinExistence type="predicted"/>
<dbReference type="RefSeq" id="WP_012599720.1">
    <property type="nucleotide sequence ID" value="NC_011738.1"/>
</dbReference>
<evidence type="ECO:0000256" key="2">
    <source>
        <dbReference type="ARBA" id="ARBA00022679"/>
    </source>
</evidence>
<dbReference type="CDD" id="cd02440">
    <property type="entry name" value="AdoMet_MTases"/>
    <property type="match status" value="1"/>
</dbReference>
<dbReference type="Pfam" id="PF13649">
    <property type="entry name" value="Methyltransf_25"/>
    <property type="match status" value="1"/>
</dbReference>
<dbReference type="Proteomes" id="UP000002384">
    <property type="component" value="Plasmid pP742401"/>
</dbReference>
<dbReference type="PANTHER" id="PTHR43861:SF1">
    <property type="entry name" value="TRANS-ACONITATE 2-METHYLTRANSFERASE"/>
    <property type="match status" value="1"/>
</dbReference>
<keyword evidence="2 4" id="KW-0808">Transferase</keyword>
<organism evidence="4 5">
    <name type="scientific">Gloeothece citriformis (strain PCC 7424)</name>
    <name type="common">Cyanothece sp. (strain PCC 7424)</name>
    <dbReference type="NCBI Taxonomy" id="65393"/>
    <lineage>
        <taxon>Bacteria</taxon>
        <taxon>Bacillati</taxon>
        <taxon>Cyanobacteriota</taxon>
        <taxon>Cyanophyceae</taxon>
        <taxon>Oscillatoriophycideae</taxon>
        <taxon>Chroococcales</taxon>
        <taxon>Aphanothecaceae</taxon>
        <taxon>Gloeothece</taxon>
        <taxon>Gloeothece citriformis</taxon>
    </lineage>
</organism>
<dbReference type="SUPFAM" id="SSF53335">
    <property type="entry name" value="S-adenosyl-L-methionine-dependent methyltransferases"/>
    <property type="match status" value="1"/>
</dbReference>
<dbReference type="Gene3D" id="3.40.50.150">
    <property type="entry name" value="Vaccinia Virus protein VP39"/>
    <property type="match status" value="1"/>
</dbReference>
<dbReference type="HOGENOM" id="CLU_069129_5_1_3"/>
<evidence type="ECO:0000313" key="4">
    <source>
        <dbReference type="EMBL" id="ACK73819.1"/>
    </source>
</evidence>
<dbReference type="GO" id="GO:0008168">
    <property type="term" value="F:methyltransferase activity"/>
    <property type="evidence" value="ECO:0007669"/>
    <property type="project" value="UniProtKB-KW"/>
</dbReference>
<keyword evidence="4" id="KW-0614">Plasmid</keyword>
<dbReference type="InterPro" id="IPR029063">
    <property type="entry name" value="SAM-dependent_MTases_sf"/>
</dbReference>
<evidence type="ECO:0000313" key="5">
    <source>
        <dbReference type="Proteomes" id="UP000002384"/>
    </source>
</evidence>
<dbReference type="InterPro" id="IPR041698">
    <property type="entry name" value="Methyltransf_25"/>
</dbReference>
<gene>
    <name evidence="4" type="ordered locus">PCC7424_5754</name>
</gene>
<dbReference type="EMBL" id="CP001292">
    <property type="protein sequence ID" value="ACK73819.1"/>
    <property type="molecule type" value="Genomic_DNA"/>
</dbReference>
<geneLocation type="plasmid" evidence="4 5">
    <name>pP742401</name>
</geneLocation>
<accession>B7KLZ7</accession>